<reference evidence="2 3" key="1">
    <citation type="submission" date="2019-11" db="EMBL/GenBank/DDBJ databases">
        <authorList>
            <person name="Holert J."/>
        </authorList>
    </citation>
    <scope>NUCLEOTIDE SEQUENCE [LARGE SCALE GENOMIC DNA]</scope>
    <source>
        <strain evidence="2">BC8_1</strain>
    </source>
</reference>
<dbReference type="InterPro" id="IPR011991">
    <property type="entry name" value="ArsR-like_HTH"/>
</dbReference>
<sequence>MSSADLLLHPVRIRIVQALLDGSELTTGELTARLGDIPVATLYRHVAKLSAGGVLTVTGETRIRGAVERRYALDFPNAVVTPEALRAMSVEEHRQAFTVFVATLLADFDRYLDGPEVDVLSDGVSYSQVALWLSDDELDDLRREITESLTARMANTRSPRRTRRMLTTILMPDL</sequence>
<feature type="domain" description="HTH arsR-type" evidence="1">
    <location>
        <begin position="6"/>
        <end position="93"/>
    </location>
</feature>
<accession>A0A5S9QCQ6</accession>
<dbReference type="Gene3D" id="1.10.10.10">
    <property type="entry name" value="Winged helix-like DNA-binding domain superfamily/Winged helix DNA-binding domain"/>
    <property type="match status" value="1"/>
</dbReference>
<dbReference type="EMBL" id="CACSIP010000014">
    <property type="protein sequence ID" value="CAA0116073.1"/>
    <property type="molecule type" value="Genomic_DNA"/>
</dbReference>
<dbReference type="Pfam" id="PF12840">
    <property type="entry name" value="HTH_20"/>
    <property type="match status" value="1"/>
</dbReference>
<dbReference type="Gene3D" id="6.10.140.2180">
    <property type="match status" value="1"/>
</dbReference>
<dbReference type="CDD" id="cd00090">
    <property type="entry name" value="HTH_ARSR"/>
    <property type="match status" value="1"/>
</dbReference>
<evidence type="ECO:0000313" key="3">
    <source>
        <dbReference type="Proteomes" id="UP000430146"/>
    </source>
</evidence>
<dbReference type="InterPro" id="IPR036390">
    <property type="entry name" value="WH_DNA-bd_sf"/>
</dbReference>
<dbReference type="Proteomes" id="UP000430146">
    <property type="component" value="Unassembled WGS sequence"/>
</dbReference>
<dbReference type="RefSeq" id="WP_159230492.1">
    <property type="nucleotide sequence ID" value="NZ_CACSIP010000014.1"/>
</dbReference>
<keyword evidence="3" id="KW-1185">Reference proteome</keyword>
<gene>
    <name evidence="2" type="ORF">AELLOGFF_03860</name>
</gene>
<proteinExistence type="predicted"/>
<organism evidence="2 3">
    <name type="scientific">Mycolicibacterium vanbaalenii</name>
    <name type="common">Mycobacterium vanbaalenii</name>
    <dbReference type="NCBI Taxonomy" id="110539"/>
    <lineage>
        <taxon>Bacteria</taxon>
        <taxon>Bacillati</taxon>
        <taxon>Actinomycetota</taxon>
        <taxon>Actinomycetes</taxon>
        <taxon>Mycobacteriales</taxon>
        <taxon>Mycobacteriaceae</taxon>
        <taxon>Mycolicibacterium</taxon>
    </lineage>
</organism>
<dbReference type="SUPFAM" id="SSF46785">
    <property type="entry name" value="Winged helix' DNA-binding domain"/>
    <property type="match status" value="1"/>
</dbReference>
<dbReference type="GO" id="GO:0003700">
    <property type="term" value="F:DNA-binding transcription factor activity"/>
    <property type="evidence" value="ECO:0007669"/>
    <property type="project" value="InterPro"/>
</dbReference>
<dbReference type="AlphaFoldDB" id="A0A5S9QCQ6"/>
<evidence type="ECO:0000313" key="2">
    <source>
        <dbReference type="EMBL" id="CAA0116073.1"/>
    </source>
</evidence>
<dbReference type="InterPro" id="IPR036388">
    <property type="entry name" value="WH-like_DNA-bd_sf"/>
</dbReference>
<dbReference type="SMART" id="SM00418">
    <property type="entry name" value="HTH_ARSR"/>
    <property type="match status" value="1"/>
</dbReference>
<name>A0A5S9QCQ6_MYCVN</name>
<protein>
    <recommendedName>
        <fullName evidence="1">HTH arsR-type domain-containing protein</fullName>
    </recommendedName>
</protein>
<evidence type="ECO:0000259" key="1">
    <source>
        <dbReference type="SMART" id="SM00418"/>
    </source>
</evidence>
<dbReference type="InterPro" id="IPR001845">
    <property type="entry name" value="HTH_ArsR_DNA-bd_dom"/>
</dbReference>
<dbReference type="OrthoDB" id="5949858at2"/>